<evidence type="ECO:0000313" key="2">
    <source>
        <dbReference type="Proteomes" id="UP000580250"/>
    </source>
</evidence>
<name>A0A6V7W2H7_MELEN</name>
<organism evidence="1 2">
    <name type="scientific">Meloidogyne enterolobii</name>
    <name type="common">Root-knot nematode worm</name>
    <name type="synonym">Meloidogyne mayaguensis</name>
    <dbReference type="NCBI Taxonomy" id="390850"/>
    <lineage>
        <taxon>Eukaryota</taxon>
        <taxon>Metazoa</taxon>
        <taxon>Ecdysozoa</taxon>
        <taxon>Nematoda</taxon>
        <taxon>Chromadorea</taxon>
        <taxon>Rhabditida</taxon>
        <taxon>Tylenchina</taxon>
        <taxon>Tylenchomorpha</taxon>
        <taxon>Tylenchoidea</taxon>
        <taxon>Meloidogynidae</taxon>
        <taxon>Meloidogyninae</taxon>
        <taxon>Meloidogyne</taxon>
    </lineage>
</organism>
<accession>A0A6V7W2H7</accession>
<comment type="caution">
    <text evidence="1">The sequence shown here is derived from an EMBL/GenBank/DDBJ whole genome shotgun (WGS) entry which is preliminary data.</text>
</comment>
<protein>
    <submittedName>
        <fullName evidence="1">Uncharacterized protein</fullName>
    </submittedName>
</protein>
<dbReference type="Proteomes" id="UP000580250">
    <property type="component" value="Unassembled WGS sequence"/>
</dbReference>
<dbReference type="AlphaFoldDB" id="A0A6V7W2H7"/>
<gene>
    <name evidence="1" type="ORF">MENT_LOCUS32742</name>
</gene>
<reference evidence="1 2" key="1">
    <citation type="submission" date="2020-08" db="EMBL/GenBank/DDBJ databases">
        <authorList>
            <person name="Koutsovoulos G."/>
            <person name="Danchin GJ E."/>
        </authorList>
    </citation>
    <scope>NUCLEOTIDE SEQUENCE [LARGE SCALE GENOMIC DNA]</scope>
</reference>
<evidence type="ECO:0000313" key="1">
    <source>
        <dbReference type="EMBL" id="CAD2180651.1"/>
    </source>
</evidence>
<sequence length="103" mass="12321">MPISDFFLLNKLPEIENKKCPEKFGINENWLCTFWLIAIKQKIGIKNWGRNEKNKRIEEIEIYLKEKIFEDLNGILENKNILKEEINILIKLVNNKEGELNNY</sequence>
<proteinExistence type="predicted"/>
<dbReference type="EMBL" id="CAJEWN010000376">
    <property type="protein sequence ID" value="CAD2180651.1"/>
    <property type="molecule type" value="Genomic_DNA"/>
</dbReference>